<gene>
    <name evidence="1" type="ORF">FHS23_001636</name>
</gene>
<organism evidence="1 2">
    <name type="scientific">Prauserella isguenensis</name>
    <dbReference type="NCBI Taxonomy" id="1470180"/>
    <lineage>
        <taxon>Bacteria</taxon>
        <taxon>Bacillati</taxon>
        <taxon>Actinomycetota</taxon>
        <taxon>Actinomycetes</taxon>
        <taxon>Pseudonocardiales</taxon>
        <taxon>Pseudonocardiaceae</taxon>
        <taxon>Prauserella</taxon>
    </lineage>
</organism>
<dbReference type="EMBL" id="JACHWU010000001">
    <property type="protein sequence ID" value="MBB3050641.1"/>
    <property type="molecule type" value="Genomic_DNA"/>
</dbReference>
<comment type="caution">
    <text evidence="1">The sequence shown here is derived from an EMBL/GenBank/DDBJ whole genome shotgun (WGS) entry which is preliminary data.</text>
</comment>
<sequence length="35" mass="3927">MYYGATYRAITGQEAYEFWAPKGVEGLVPAYAPKK</sequence>
<protein>
    <submittedName>
        <fullName evidence="1">Uncharacterized protein</fullName>
    </submittedName>
</protein>
<keyword evidence="2" id="KW-1185">Reference proteome</keyword>
<reference evidence="1 2" key="1">
    <citation type="submission" date="2020-08" db="EMBL/GenBank/DDBJ databases">
        <title>Genomic Encyclopedia of Type Strains, Phase III (KMG-III): the genomes of soil and plant-associated and newly described type strains.</title>
        <authorList>
            <person name="Whitman W."/>
        </authorList>
    </citation>
    <scope>NUCLEOTIDE SEQUENCE [LARGE SCALE GENOMIC DNA]</scope>
    <source>
        <strain evidence="1 2">CECT 8577</strain>
    </source>
</reference>
<name>A0A839RXZ1_9PSEU</name>
<dbReference type="Proteomes" id="UP000550714">
    <property type="component" value="Unassembled WGS sequence"/>
</dbReference>
<proteinExistence type="predicted"/>
<evidence type="ECO:0000313" key="1">
    <source>
        <dbReference type="EMBL" id="MBB3050641.1"/>
    </source>
</evidence>
<dbReference type="AlphaFoldDB" id="A0A839RXZ1"/>
<accession>A0A839RXZ1</accession>
<evidence type="ECO:0000313" key="2">
    <source>
        <dbReference type="Proteomes" id="UP000550714"/>
    </source>
</evidence>